<dbReference type="SUPFAM" id="SSF81383">
    <property type="entry name" value="F-box domain"/>
    <property type="match status" value="1"/>
</dbReference>
<dbReference type="CDD" id="cd22153">
    <property type="entry name" value="F-box_AtTLP-like"/>
    <property type="match status" value="1"/>
</dbReference>
<dbReference type="OrthoDB" id="8775810at2759"/>
<dbReference type="PANTHER" id="PTHR16517">
    <property type="entry name" value="TUBBY-RELATED"/>
    <property type="match status" value="1"/>
</dbReference>
<dbReference type="PANTHER" id="PTHR16517:SF104">
    <property type="entry name" value="TUBBY-LIKE F-BOX PROTEIN 6"/>
    <property type="match status" value="1"/>
</dbReference>
<dbReference type="Gramene" id="OE9A078386T1">
    <property type="protein sequence ID" value="OE9A078386C1"/>
    <property type="gene ID" value="OE9A078386"/>
</dbReference>
<feature type="domain" description="Tubby C-terminal" evidence="2">
    <location>
        <begin position="129"/>
        <end position="420"/>
    </location>
</feature>
<evidence type="ECO:0000313" key="5">
    <source>
        <dbReference type="Proteomes" id="UP000594638"/>
    </source>
</evidence>
<dbReference type="Gene3D" id="1.20.1280.50">
    <property type="match status" value="1"/>
</dbReference>
<protein>
    <submittedName>
        <fullName evidence="4">Tubby-like F-box 5</fullName>
    </submittedName>
</protein>
<evidence type="ECO:0000259" key="3">
    <source>
        <dbReference type="Pfam" id="PF12937"/>
    </source>
</evidence>
<dbReference type="EMBL" id="CACTIH010000215">
    <property type="protein sequence ID" value="CAA2957279.1"/>
    <property type="molecule type" value="Genomic_DNA"/>
</dbReference>
<accession>A0A8S0PU93</accession>
<organism evidence="4 5">
    <name type="scientific">Olea europaea subsp. europaea</name>
    <dbReference type="NCBI Taxonomy" id="158383"/>
    <lineage>
        <taxon>Eukaryota</taxon>
        <taxon>Viridiplantae</taxon>
        <taxon>Streptophyta</taxon>
        <taxon>Embryophyta</taxon>
        <taxon>Tracheophyta</taxon>
        <taxon>Spermatophyta</taxon>
        <taxon>Magnoliopsida</taxon>
        <taxon>eudicotyledons</taxon>
        <taxon>Gunneridae</taxon>
        <taxon>Pentapetalae</taxon>
        <taxon>asterids</taxon>
        <taxon>lamiids</taxon>
        <taxon>Lamiales</taxon>
        <taxon>Oleaceae</taxon>
        <taxon>Oleeae</taxon>
        <taxon>Olea</taxon>
    </lineage>
</organism>
<evidence type="ECO:0000256" key="1">
    <source>
        <dbReference type="ARBA" id="ARBA00007129"/>
    </source>
</evidence>
<comment type="similarity">
    <text evidence="1">Belongs to the TUB family.</text>
</comment>
<gene>
    <name evidence="4" type="ORF">OLEA9_A078386</name>
</gene>
<dbReference type="Pfam" id="PF12937">
    <property type="entry name" value="F-box-like"/>
    <property type="match status" value="1"/>
</dbReference>
<dbReference type="Pfam" id="PF01167">
    <property type="entry name" value="Tub"/>
    <property type="match status" value="1"/>
</dbReference>
<keyword evidence="5" id="KW-1185">Reference proteome</keyword>
<evidence type="ECO:0000259" key="2">
    <source>
        <dbReference type="Pfam" id="PF01167"/>
    </source>
</evidence>
<dbReference type="PROSITE" id="PS01200">
    <property type="entry name" value="TUB_1"/>
    <property type="match status" value="1"/>
</dbReference>
<proteinExistence type="inferred from homology"/>
<dbReference type="Gramene" id="OE9A078386T2">
    <property type="protein sequence ID" value="OE9A078386C2"/>
    <property type="gene ID" value="OE9A078386"/>
</dbReference>
<sequence>MPFKSIIRELKGKNGLENKKKKLSESKCEQGHTRKLYESNCEEGHTKSYIVIEGSLSSQSALIQESLWADLPSELLLDIFGRVEESETTWPARRAVVACAGVCRSWREVAKEVVKTPEECGLLTFPMSLKQPAPRDSPIQCFIKRERATSMYQLYLGLSPALAGDPSKLLLAAKRIRRATKTDFLISLSANDFSQTSNNYVGKLRSNFFGSKFVIHDCQPPSNSAIQSHGWSRKKISMKKVSPRLPVCNYNVATISYELNILRTRGPRRMQCNMHTIPVSAIQEGGSTPTPATFSNGLEEMFSPLTESTEKKQKSTFASPVKLPASICTTRDPLVLRNKIPRWHEQLQCWCLNFRGRVTVASVKNFQLVAAVDASKNVPIAEQEKVILQFGKIGKDIFTMDYLYPLSAFQAFTICLSSFDMKPACE</sequence>
<dbReference type="PRINTS" id="PR01573">
    <property type="entry name" value="SUPERTUBBY"/>
</dbReference>
<dbReference type="SUPFAM" id="SSF54518">
    <property type="entry name" value="Tubby C-terminal domain-like"/>
    <property type="match status" value="1"/>
</dbReference>
<dbReference type="InterPro" id="IPR018066">
    <property type="entry name" value="Tubby_C_CS"/>
</dbReference>
<reference evidence="4 5" key="1">
    <citation type="submission" date="2019-12" db="EMBL/GenBank/DDBJ databases">
        <authorList>
            <person name="Alioto T."/>
            <person name="Alioto T."/>
            <person name="Gomez Garrido J."/>
        </authorList>
    </citation>
    <scope>NUCLEOTIDE SEQUENCE [LARGE SCALE GENOMIC DNA]</scope>
</reference>
<feature type="domain" description="F-box" evidence="3">
    <location>
        <begin position="68"/>
        <end position="111"/>
    </location>
</feature>
<dbReference type="InterPro" id="IPR001810">
    <property type="entry name" value="F-box_dom"/>
</dbReference>
<dbReference type="InterPro" id="IPR025659">
    <property type="entry name" value="Tubby-like_C"/>
</dbReference>
<dbReference type="AlphaFoldDB" id="A0A8S0PU93"/>
<dbReference type="InterPro" id="IPR036047">
    <property type="entry name" value="F-box-like_dom_sf"/>
</dbReference>
<dbReference type="Gene3D" id="3.20.90.10">
    <property type="entry name" value="Tubby Protein, Chain A"/>
    <property type="match status" value="1"/>
</dbReference>
<dbReference type="Proteomes" id="UP000594638">
    <property type="component" value="Unassembled WGS sequence"/>
</dbReference>
<evidence type="ECO:0000313" key="4">
    <source>
        <dbReference type="EMBL" id="CAA2957279.1"/>
    </source>
</evidence>
<name>A0A8S0PU93_OLEEU</name>
<comment type="caution">
    <text evidence="4">The sequence shown here is derived from an EMBL/GenBank/DDBJ whole genome shotgun (WGS) entry which is preliminary data.</text>
</comment>
<dbReference type="InterPro" id="IPR000007">
    <property type="entry name" value="Tubby_C"/>
</dbReference>